<evidence type="ECO:0000256" key="1">
    <source>
        <dbReference type="SAM" id="Phobius"/>
    </source>
</evidence>
<feature type="transmembrane region" description="Helical" evidence="1">
    <location>
        <begin position="97"/>
        <end position="119"/>
    </location>
</feature>
<comment type="caution">
    <text evidence="2">The sequence shown here is derived from an EMBL/GenBank/DDBJ whole genome shotgun (WGS) entry which is preliminary data.</text>
</comment>
<organism evidence="2 3">
    <name type="scientific">SAR86 cluster bacterium</name>
    <dbReference type="NCBI Taxonomy" id="2030880"/>
    <lineage>
        <taxon>Bacteria</taxon>
        <taxon>Pseudomonadati</taxon>
        <taxon>Pseudomonadota</taxon>
        <taxon>Gammaproteobacteria</taxon>
        <taxon>SAR86 cluster</taxon>
    </lineage>
</organism>
<evidence type="ECO:0000313" key="2">
    <source>
        <dbReference type="EMBL" id="PCJ25571.1"/>
    </source>
</evidence>
<keyword evidence="1" id="KW-0812">Transmembrane</keyword>
<feature type="transmembrane region" description="Helical" evidence="1">
    <location>
        <begin position="29"/>
        <end position="51"/>
    </location>
</feature>
<feature type="transmembrane region" description="Helical" evidence="1">
    <location>
        <begin position="184"/>
        <end position="204"/>
    </location>
</feature>
<feature type="transmembrane region" description="Helical" evidence="1">
    <location>
        <begin position="210"/>
        <end position="229"/>
    </location>
</feature>
<feature type="transmembrane region" description="Helical" evidence="1">
    <location>
        <begin position="250"/>
        <end position="269"/>
    </location>
</feature>
<dbReference type="NCBIfam" id="NF037959">
    <property type="entry name" value="MFS_SpdSyn"/>
    <property type="match status" value="1"/>
</dbReference>
<accession>A0A2A5B2L1</accession>
<feature type="transmembrane region" description="Helical" evidence="1">
    <location>
        <begin position="314"/>
        <end position="337"/>
    </location>
</feature>
<protein>
    <recommendedName>
        <fullName evidence="4">Spermidine synthase</fullName>
    </recommendedName>
</protein>
<dbReference type="AlphaFoldDB" id="A0A2A5B2L1"/>
<evidence type="ECO:0000313" key="3">
    <source>
        <dbReference type="Proteomes" id="UP000218327"/>
    </source>
</evidence>
<feature type="transmembrane region" description="Helical" evidence="1">
    <location>
        <begin position="281"/>
        <end position="302"/>
    </location>
</feature>
<name>A0A2A5B2L1_9GAMM</name>
<keyword evidence="1" id="KW-0472">Membrane</keyword>
<feature type="transmembrane region" description="Helical" evidence="1">
    <location>
        <begin position="63"/>
        <end position="85"/>
    </location>
</feature>
<reference evidence="3" key="1">
    <citation type="submission" date="2017-08" db="EMBL/GenBank/DDBJ databases">
        <title>A dynamic microbial community with high functional redundancy inhabits the cold, oxic subseafloor aquifer.</title>
        <authorList>
            <person name="Tully B.J."/>
            <person name="Wheat C.G."/>
            <person name="Glazer B.T."/>
            <person name="Huber J.A."/>
        </authorList>
    </citation>
    <scope>NUCLEOTIDE SEQUENCE [LARGE SCALE GENOMIC DNA]</scope>
</reference>
<proteinExistence type="predicted"/>
<dbReference type="Proteomes" id="UP000218327">
    <property type="component" value="Unassembled WGS sequence"/>
</dbReference>
<sequence>MAVKLLSSPVSSLLFECGIGPIVKSSVTLYRVSSLVFFLSGCSALIFETVWFRVTSIVLGSSIWSASAVLMAFMAGLGLGNAIVAFRGSLIKNPIKLYMAIEVIIGVSGVAVIYLLPVVSYQLSGSLSDMLGNDGLLNFARFAIAFLLLLIPAIAMGSTLPVLHKALHTADTSFAKSIAHLYGWNTFGAVAGTLVAEFFLIYWLGVRATAMFACGLNLAAAFILYRNFSYADRPAEITSTSVSFLKHKKLLIGPAIAGMLLLMLEVIWFRYLSMVQQETSTLFSIMLAVVLFGIASGGIAVSRSKIAEQKTDTVLLYLATTAAIVTTLSFFLFQIIYANYFRLLIDNQLVFVFSAFLHFC</sequence>
<feature type="transmembrane region" description="Helical" evidence="1">
    <location>
        <begin position="139"/>
        <end position="163"/>
    </location>
</feature>
<evidence type="ECO:0008006" key="4">
    <source>
        <dbReference type="Google" id="ProtNLM"/>
    </source>
</evidence>
<gene>
    <name evidence="2" type="ORF">COA96_07040</name>
</gene>
<keyword evidence="1" id="KW-1133">Transmembrane helix</keyword>
<dbReference type="EMBL" id="NVVJ01000016">
    <property type="protein sequence ID" value="PCJ25571.1"/>
    <property type="molecule type" value="Genomic_DNA"/>
</dbReference>